<keyword evidence="1" id="KW-1133">Transmembrane helix</keyword>
<evidence type="ECO:0000256" key="1">
    <source>
        <dbReference type="SAM" id="Phobius"/>
    </source>
</evidence>
<reference evidence="2 3" key="1">
    <citation type="journal article" date="2021" name="Arch. Microbiol.">
        <title>Cellulosimicrobium fucosivorans sp. nov., isolated from San Elijo Lagoon, contains a fucose metabolic pathway linked to carotenoid production.</title>
        <authorList>
            <person name="Aviles F.A."/>
            <person name="Kyndt J.A."/>
        </authorList>
    </citation>
    <scope>NUCLEOTIDE SEQUENCE [LARGE SCALE GENOMIC DNA]</scope>
    <source>
        <strain evidence="2 3">SE3</strain>
    </source>
</reference>
<keyword evidence="1" id="KW-0812">Transmembrane</keyword>
<evidence type="ECO:0000313" key="2">
    <source>
        <dbReference type="EMBL" id="NDO91445.1"/>
    </source>
</evidence>
<comment type="caution">
    <text evidence="2">The sequence shown here is derived from an EMBL/GenBank/DDBJ whole genome shotgun (WGS) entry which is preliminary data.</text>
</comment>
<dbReference type="EMBL" id="JAAFAN010000115">
    <property type="protein sequence ID" value="NDO91445.1"/>
    <property type="molecule type" value="Genomic_DNA"/>
</dbReference>
<sequence>MGQNSAPEVVRRRRIQFVSAGAAVAVLAAVVALFATARQSEEAPEGPWLVTTDGRVETVYECMADPAIQDHYEFFSNPSTGLTIVMVPDATRDDLDRVLDCVSNAVKGTGVDVHVLTNPNPDPTS</sequence>
<organism evidence="2 3">
    <name type="scientific">Cellulosimicrobium composti</name>
    <dbReference type="NCBI Taxonomy" id="2672572"/>
    <lineage>
        <taxon>Bacteria</taxon>
        <taxon>Bacillati</taxon>
        <taxon>Actinomycetota</taxon>
        <taxon>Actinomycetes</taxon>
        <taxon>Micrococcales</taxon>
        <taxon>Promicromonosporaceae</taxon>
        <taxon>Cellulosimicrobium</taxon>
    </lineage>
</organism>
<accession>A0ABX0BIS5</accession>
<protein>
    <submittedName>
        <fullName evidence="2">Uncharacterized protein</fullName>
    </submittedName>
</protein>
<evidence type="ECO:0000313" key="3">
    <source>
        <dbReference type="Proteomes" id="UP000471672"/>
    </source>
</evidence>
<feature type="transmembrane region" description="Helical" evidence="1">
    <location>
        <begin position="15"/>
        <end position="35"/>
    </location>
</feature>
<keyword evidence="3" id="KW-1185">Reference proteome</keyword>
<name>A0ABX0BIS5_9MICO</name>
<proteinExistence type="predicted"/>
<keyword evidence="1" id="KW-0472">Membrane</keyword>
<dbReference type="Proteomes" id="UP000471672">
    <property type="component" value="Unassembled WGS sequence"/>
</dbReference>
<gene>
    <name evidence="2" type="ORF">GYH36_18635</name>
</gene>
<dbReference type="RefSeq" id="WP_162290644.1">
    <property type="nucleotide sequence ID" value="NZ_JAAFAN010000115.1"/>
</dbReference>